<reference evidence="1 2" key="1">
    <citation type="journal article" date="2012" name="J. Bacteriol.">
        <title>Genome Sequence of "Candidatus Nitrosoarchaeum limnia" BG20, a Low-Salinity Ammonia-Oxidizing Archaeon from the San Francisco Bay Estuary.</title>
        <authorList>
            <person name="Mosier A.C."/>
            <person name="Allen E.E."/>
            <person name="Kim M."/>
            <person name="Ferriera S."/>
            <person name="Francis C.A."/>
        </authorList>
    </citation>
    <scope>NUCLEOTIDE SEQUENCE [LARGE SCALE GENOMIC DNA]</scope>
    <source>
        <strain evidence="1 2">BG20</strain>
    </source>
</reference>
<dbReference type="AlphaFoldDB" id="S2EJW4"/>
<evidence type="ECO:0000313" key="1">
    <source>
        <dbReference type="EMBL" id="EPA04977.1"/>
    </source>
</evidence>
<sequence length="278" mass="32293">MDLEDVELQTLFSDSCDYDITIFDDKHDSEKIIFYDDAFVKIHHGSINETKSDILVKYDGMQIIHDESWELRMLLSKIKEKRLTLYKDYAKNCLFNSLFCCEKTKDGIITSNVFSSCWQICASYFLADAICLLNTYRPNPTHMLDVMRKFKKNQINEHISTVTHTVGIERATPFLLDRILKSTIGFSDFVEKNNHSKIIQNKHELLVKNSMLSDCYFYLGYVNRDNFVRIKDTIDRQSDLIHILKVAFDIEADSNLLENHTKLIQKSCSTILTLLSSA</sequence>
<dbReference type="RefSeq" id="WP_010193577.1">
    <property type="nucleotide sequence ID" value="NZ_AHJG01000237.1"/>
</dbReference>
<proteinExistence type="predicted"/>
<dbReference type="Proteomes" id="UP000014065">
    <property type="component" value="Unassembled WGS sequence"/>
</dbReference>
<accession>S2EJW4</accession>
<dbReference type="EMBL" id="AHJG01000237">
    <property type="protein sequence ID" value="EPA04977.1"/>
    <property type="molecule type" value="Genomic_DNA"/>
</dbReference>
<organism evidence="1 2">
    <name type="scientific">Candidatus Nitrosarchaeum limnium BG20</name>
    <dbReference type="NCBI Taxonomy" id="859192"/>
    <lineage>
        <taxon>Archaea</taxon>
        <taxon>Nitrososphaerota</taxon>
        <taxon>Nitrososphaeria</taxon>
        <taxon>Nitrosopumilales</taxon>
        <taxon>Nitrosopumilaceae</taxon>
        <taxon>Nitrosarchaeum</taxon>
    </lineage>
</organism>
<gene>
    <name evidence="1" type="ORF">BG20_I0871</name>
</gene>
<name>S2EJW4_9ARCH</name>
<dbReference type="PATRIC" id="fig|859192.6.peg.1722"/>
<keyword evidence="2" id="KW-1185">Reference proteome</keyword>
<comment type="caution">
    <text evidence="1">The sequence shown here is derived from an EMBL/GenBank/DDBJ whole genome shotgun (WGS) entry which is preliminary data.</text>
</comment>
<protein>
    <submittedName>
        <fullName evidence="1">Uncharacterized protein</fullName>
    </submittedName>
</protein>
<evidence type="ECO:0000313" key="2">
    <source>
        <dbReference type="Proteomes" id="UP000014065"/>
    </source>
</evidence>